<dbReference type="GO" id="GO:0005886">
    <property type="term" value="C:plasma membrane"/>
    <property type="evidence" value="ECO:0007669"/>
    <property type="project" value="UniProtKB-SubCell"/>
</dbReference>
<feature type="transmembrane region" description="Helical" evidence="7">
    <location>
        <begin position="199"/>
        <end position="219"/>
    </location>
</feature>
<organism evidence="8 9">
    <name type="scientific">Bacteroides coprosuis DSM 18011</name>
    <dbReference type="NCBI Taxonomy" id="679937"/>
    <lineage>
        <taxon>Bacteria</taxon>
        <taxon>Pseudomonadati</taxon>
        <taxon>Bacteroidota</taxon>
        <taxon>Bacteroidia</taxon>
        <taxon>Bacteroidales</taxon>
        <taxon>Bacteroidaceae</taxon>
        <taxon>Bacteroides</taxon>
    </lineage>
</organism>
<keyword evidence="6 7" id="KW-0472">Membrane</keyword>
<dbReference type="GO" id="GO:0042910">
    <property type="term" value="F:xenobiotic transmembrane transporter activity"/>
    <property type="evidence" value="ECO:0007669"/>
    <property type="project" value="InterPro"/>
</dbReference>
<feature type="transmembrane region" description="Helical" evidence="7">
    <location>
        <begin position="243"/>
        <end position="264"/>
    </location>
</feature>
<dbReference type="GO" id="GO:0015297">
    <property type="term" value="F:antiporter activity"/>
    <property type="evidence" value="ECO:0007669"/>
    <property type="project" value="InterPro"/>
</dbReference>
<evidence type="ECO:0000256" key="2">
    <source>
        <dbReference type="ARBA" id="ARBA00022448"/>
    </source>
</evidence>
<evidence type="ECO:0000256" key="7">
    <source>
        <dbReference type="SAM" id="Phobius"/>
    </source>
</evidence>
<keyword evidence="3" id="KW-1003">Cell membrane</keyword>
<dbReference type="HOGENOM" id="CLU_012893_5_0_10"/>
<evidence type="ECO:0000256" key="3">
    <source>
        <dbReference type="ARBA" id="ARBA00022475"/>
    </source>
</evidence>
<feature type="transmembrane region" description="Helical" evidence="7">
    <location>
        <begin position="139"/>
        <end position="158"/>
    </location>
</feature>
<proteinExistence type="predicted"/>
<keyword evidence="9" id="KW-1185">Reference proteome</keyword>
<dbReference type="PANTHER" id="PTHR43549">
    <property type="entry name" value="MULTIDRUG RESISTANCE PROTEIN YPNP-RELATED"/>
    <property type="match status" value="1"/>
</dbReference>
<feature type="transmembrane region" description="Helical" evidence="7">
    <location>
        <begin position="327"/>
        <end position="351"/>
    </location>
</feature>
<dbReference type="EMBL" id="CM001167">
    <property type="protein sequence ID" value="EGJ71362.1"/>
    <property type="molecule type" value="Genomic_DNA"/>
</dbReference>
<feature type="transmembrane region" description="Helical" evidence="7">
    <location>
        <begin position="48"/>
        <end position="68"/>
    </location>
</feature>
<keyword evidence="5 7" id="KW-1133">Transmembrane helix</keyword>
<feature type="transmembrane region" description="Helical" evidence="7">
    <location>
        <begin position="12"/>
        <end position="36"/>
    </location>
</feature>
<feature type="transmembrane region" description="Helical" evidence="7">
    <location>
        <begin position="284"/>
        <end position="306"/>
    </location>
</feature>
<protein>
    <submittedName>
        <fullName evidence="8">MATE efflux family protein</fullName>
    </submittedName>
</protein>
<dbReference type="eggNOG" id="COG0534">
    <property type="taxonomic scope" value="Bacteria"/>
</dbReference>
<evidence type="ECO:0000313" key="8">
    <source>
        <dbReference type="EMBL" id="EGJ71362.1"/>
    </source>
</evidence>
<dbReference type="OrthoDB" id="9776324at2"/>
<feature type="transmembrane region" description="Helical" evidence="7">
    <location>
        <begin position="400"/>
        <end position="422"/>
    </location>
</feature>
<gene>
    <name evidence="8" type="ORF">Bcop_1158</name>
</gene>
<keyword evidence="2" id="KW-0813">Transport</keyword>
<evidence type="ECO:0000256" key="6">
    <source>
        <dbReference type="ARBA" id="ARBA00023136"/>
    </source>
</evidence>
<accession>F3ZUB7</accession>
<evidence type="ECO:0000256" key="4">
    <source>
        <dbReference type="ARBA" id="ARBA00022692"/>
    </source>
</evidence>
<dbReference type="STRING" id="679937.Bcop_1158"/>
<feature type="transmembrane region" description="Helical" evidence="7">
    <location>
        <begin position="428"/>
        <end position="450"/>
    </location>
</feature>
<evidence type="ECO:0000256" key="1">
    <source>
        <dbReference type="ARBA" id="ARBA00004651"/>
    </source>
</evidence>
<dbReference type="InterPro" id="IPR052031">
    <property type="entry name" value="Membrane_Transporter-Flippase"/>
</dbReference>
<dbReference type="PIRSF" id="PIRSF006603">
    <property type="entry name" value="DinF"/>
    <property type="match status" value="1"/>
</dbReference>
<sequence>MKGTKNLTQGPIYSQLFKLAMPIMATSFIQMAYSLTDMAWVGRLGSEAATVVGSVGIFVWMTTALSLLGKIGSEVSIAQSVGAQNEEDARSFASHNFTISLIISIIWGLIFIVFAHPIIDIFKLDGHDVAGGEIANNAVSYLRIISLGFPLIFLTSAFTGMYNSVGRSTIPFYISGTGLVFNMVLDPIFIFTFNLGTDGAGYATIISQAIVLLIFFYNIKYKNPILGGFAFFTRLKKKYTKRILKLGSPVALFNLLFAFVNLFLSRLASEYGGHIGVMTLTTGALIEGITWNTAQGFSTALGTFIAQNYAAGKYDRVIKAWHVTLKMTAVFGSLCTLLFVFFGSEVFSLFVPHEPEAFKAGGLYLQISGLSQLFMTLEITSQGVFYGIGRTTPPAIISIFFNYSRIPLALILTGSIAIGGIALGVEGIWWAVSITSICKGTFLTLWFVSIKNKVLGKDSKGYTLE</sequence>
<dbReference type="Proteomes" id="UP000018439">
    <property type="component" value="Chromosome"/>
</dbReference>
<evidence type="ECO:0000256" key="5">
    <source>
        <dbReference type="ARBA" id="ARBA00022989"/>
    </source>
</evidence>
<dbReference type="CDD" id="cd13140">
    <property type="entry name" value="MATE_like_1"/>
    <property type="match status" value="1"/>
</dbReference>
<comment type="subcellular location">
    <subcellularLocation>
        <location evidence="1">Cell membrane</location>
        <topology evidence="1">Multi-pass membrane protein</topology>
    </subcellularLocation>
</comment>
<feature type="transmembrane region" description="Helical" evidence="7">
    <location>
        <begin position="170"/>
        <end position="193"/>
    </location>
</feature>
<dbReference type="AlphaFoldDB" id="F3ZUB7"/>
<name>F3ZUB7_9BACE</name>
<keyword evidence="4 7" id="KW-0812">Transmembrane</keyword>
<dbReference type="Pfam" id="PF01554">
    <property type="entry name" value="MatE"/>
    <property type="match status" value="2"/>
</dbReference>
<evidence type="ECO:0000313" key="9">
    <source>
        <dbReference type="Proteomes" id="UP000018439"/>
    </source>
</evidence>
<dbReference type="NCBIfam" id="TIGR00797">
    <property type="entry name" value="matE"/>
    <property type="match status" value="1"/>
</dbReference>
<reference evidence="8 9" key="1">
    <citation type="journal article" date="2011" name="Stand. Genomic Sci.">
        <title>Non-contiguous finished genome sequence of Bacteroides coprosuis type strain (PC139).</title>
        <authorList>
            <person name="Land M."/>
            <person name="Held B."/>
            <person name="Gronow S."/>
            <person name="Abt B."/>
            <person name="Lucas S."/>
            <person name="Del Rio T.G."/>
            <person name="Nolan M."/>
            <person name="Tice H."/>
            <person name="Cheng J.F."/>
            <person name="Pitluck S."/>
            <person name="Liolios K."/>
            <person name="Pagani I."/>
            <person name="Ivanova N."/>
            <person name="Mavromatis K."/>
            <person name="Mikhailova N."/>
            <person name="Pati A."/>
            <person name="Tapia R."/>
            <person name="Han C."/>
            <person name="Goodwin L."/>
            <person name="Chen A."/>
            <person name="Palaniappan K."/>
            <person name="Hauser L."/>
            <person name="Brambilla E.M."/>
            <person name="Rohde M."/>
            <person name="Goker M."/>
            <person name="Detter J.C."/>
            <person name="Woyke T."/>
            <person name="Bristow J."/>
            <person name="Eisen J.A."/>
            <person name="Markowitz V."/>
            <person name="Hugenholtz P."/>
            <person name="Kyrpides N.C."/>
            <person name="Klenk H.P."/>
            <person name="Lapidus A."/>
        </authorList>
    </citation>
    <scope>NUCLEOTIDE SEQUENCE</scope>
    <source>
        <strain evidence="8 9">DSM 18011</strain>
    </source>
</reference>
<dbReference type="PANTHER" id="PTHR43549:SF3">
    <property type="entry name" value="MULTIDRUG RESISTANCE PROTEIN YPNP-RELATED"/>
    <property type="match status" value="1"/>
</dbReference>
<dbReference type="InterPro" id="IPR002528">
    <property type="entry name" value="MATE_fam"/>
</dbReference>
<feature type="transmembrane region" description="Helical" evidence="7">
    <location>
        <begin position="97"/>
        <end position="119"/>
    </location>
</feature>
<feature type="transmembrane region" description="Helical" evidence="7">
    <location>
        <begin position="363"/>
        <end position="388"/>
    </location>
</feature>
<dbReference type="InterPro" id="IPR048279">
    <property type="entry name" value="MdtK-like"/>
</dbReference>